<protein>
    <submittedName>
        <fullName evidence="4">Pectate lyase</fullName>
    </submittedName>
</protein>
<evidence type="ECO:0000256" key="1">
    <source>
        <dbReference type="ARBA" id="ARBA00022723"/>
    </source>
</evidence>
<dbReference type="InterPro" id="IPR011050">
    <property type="entry name" value="Pectin_lyase_fold/virulence"/>
</dbReference>
<name>A0A9D1GEL1_9BACT</name>
<dbReference type="EMBL" id="DVKT01000026">
    <property type="protein sequence ID" value="HIT39112.1"/>
    <property type="molecule type" value="Genomic_DNA"/>
</dbReference>
<dbReference type="InterPro" id="IPR012334">
    <property type="entry name" value="Pectin_lyas_fold"/>
</dbReference>
<feature type="signal peptide" evidence="3">
    <location>
        <begin position="1"/>
        <end position="27"/>
    </location>
</feature>
<evidence type="ECO:0000313" key="5">
    <source>
        <dbReference type="Proteomes" id="UP000886722"/>
    </source>
</evidence>
<reference evidence="4" key="1">
    <citation type="submission" date="2020-10" db="EMBL/GenBank/DDBJ databases">
        <authorList>
            <person name="Gilroy R."/>
        </authorList>
    </citation>
    <scope>NUCLEOTIDE SEQUENCE</scope>
    <source>
        <strain evidence="4">21143</strain>
    </source>
</reference>
<dbReference type="SUPFAM" id="SSF51126">
    <property type="entry name" value="Pectin lyase-like"/>
    <property type="match status" value="1"/>
</dbReference>
<dbReference type="PANTHER" id="PTHR42970:SF1">
    <property type="entry name" value="PECTATE LYASE C-RELATED"/>
    <property type="match status" value="1"/>
</dbReference>
<organism evidence="4 5">
    <name type="scientific">Candidatus Caccoplasma intestinavium</name>
    <dbReference type="NCBI Taxonomy" id="2840716"/>
    <lineage>
        <taxon>Bacteria</taxon>
        <taxon>Pseudomonadati</taxon>
        <taxon>Bacteroidota</taxon>
        <taxon>Bacteroidia</taxon>
        <taxon>Bacteroidales</taxon>
        <taxon>Bacteroidaceae</taxon>
        <taxon>Bacteroidaceae incertae sedis</taxon>
        <taxon>Candidatus Caccoplasma</taxon>
    </lineage>
</organism>
<dbReference type="AlphaFoldDB" id="A0A9D1GEL1"/>
<dbReference type="PANTHER" id="PTHR42970">
    <property type="entry name" value="PECTATE LYASE C-RELATED"/>
    <property type="match status" value="1"/>
</dbReference>
<sequence length="568" mass="62007">MNRIKLKSFLHTANVALLLSVAIAGTAQDKLLAFPGAEGGGCYVTGGRGGKVYHVTTLEDDAKNPGSLRYAVDQKGPRTIVFDVAGTIELKSDLVVNNGDLTIAGQTAPGDGICLRNYCFHIKTDNVIVRYIRSRLGDDSGAETDAAWARNQKDIIVDHCSFSWSVDETASFYGVENFTMQWCYITESLAASTHVKGAHGYGGLWGGNKASYHHNLLAHHYSRTPRLVGNDEFPEKCLIDMRNNVIYNWGPVLGCYGGGGGSYNFVNNYYKPGPATNEKPAIAGRITQAGVDDTFFEHGVFYLSGNRFDYTSPYLGSKAQQNAKASDEDNYEGLHIVESEYATKDDYIADREFVVRPTTTHTAEIAYEKVLRYGGCCLRRDAIDERVANDVRTGGYSYVSGDKGSNGSTGGLIDAPEDVGGYVEYTATELEMRNKLDSDGDGIPDNWEDMYGLDSADPSDALTTHKSGYSWFEYYLSTLVNSITRECQSLESGIPVTENENADADWAITSESVAIKGASALRAYTVSGLSCDYVVGDYMWLGRLDKGAYIIVADMGDGRVLSKRIVKN</sequence>
<comment type="caution">
    <text evidence="4">The sequence shown here is derived from an EMBL/GenBank/DDBJ whole genome shotgun (WGS) entry which is preliminary data.</text>
</comment>
<dbReference type="Gene3D" id="2.160.20.10">
    <property type="entry name" value="Single-stranded right-handed beta-helix, Pectin lyase-like"/>
    <property type="match status" value="1"/>
</dbReference>
<accession>A0A9D1GEL1</accession>
<keyword evidence="4" id="KW-0456">Lyase</keyword>
<evidence type="ECO:0000313" key="4">
    <source>
        <dbReference type="EMBL" id="HIT39112.1"/>
    </source>
</evidence>
<gene>
    <name evidence="4" type="ORF">IAD06_03625</name>
</gene>
<feature type="chain" id="PRO_5039635100" evidence="3">
    <location>
        <begin position="28"/>
        <end position="568"/>
    </location>
</feature>
<reference evidence="4" key="2">
    <citation type="journal article" date="2021" name="PeerJ">
        <title>Extensive microbial diversity within the chicken gut microbiome revealed by metagenomics and culture.</title>
        <authorList>
            <person name="Gilroy R."/>
            <person name="Ravi A."/>
            <person name="Getino M."/>
            <person name="Pursley I."/>
            <person name="Horton D.L."/>
            <person name="Alikhan N.F."/>
            <person name="Baker D."/>
            <person name="Gharbi K."/>
            <person name="Hall N."/>
            <person name="Watson M."/>
            <person name="Adriaenssens E.M."/>
            <person name="Foster-Nyarko E."/>
            <person name="Jarju S."/>
            <person name="Secka A."/>
            <person name="Antonio M."/>
            <person name="Oren A."/>
            <person name="Chaudhuri R.R."/>
            <person name="La Ragione R."/>
            <person name="Hildebrand F."/>
            <person name="Pallen M.J."/>
        </authorList>
    </citation>
    <scope>NUCLEOTIDE SEQUENCE</scope>
    <source>
        <strain evidence="4">21143</strain>
    </source>
</reference>
<dbReference type="GO" id="GO:0016829">
    <property type="term" value="F:lyase activity"/>
    <property type="evidence" value="ECO:0007669"/>
    <property type="project" value="UniProtKB-KW"/>
</dbReference>
<dbReference type="GO" id="GO:0046872">
    <property type="term" value="F:metal ion binding"/>
    <property type="evidence" value="ECO:0007669"/>
    <property type="project" value="UniProtKB-KW"/>
</dbReference>
<evidence type="ECO:0000256" key="2">
    <source>
        <dbReference type="ARBA" id="ARBA00023180"/>
    </source>
</evidence>
<evidence type="ECO:0000256" key="3">
    <source>
        <dbReference type="SAM" id="SignalP"/>
    </source>
</evidence>
<dbReference type="Proteomes" id="UP000886722">
    <property type="component" value="Unassembled WGS sequence"/>
</dbReference>
<keyword evidence="3" id="KW-0732">Signal</keyword>
<proteinExistence type="predicted"/>
<dbReference type="InterPro" id="IPR052063">
    <property type="entry name" value="Polysaccharide_Lyase_1"/>
</dbReference>
<keyword evidence="1" id="KW-0479">Metal-binding</keyword>
<keyword evidence="2" id="KW-0325">Glycoprotein</keyword>